<dbReference type="Proteomes" id="UP001295794">
    <property type="component" value="Unassembled WGS sequence"/>
</dbReference>
<dbReference type="EMBL" id="CAVNYO010000405">
    <property type="protein sequence ID" value="CAK5276313.1"/>
    <property type="molecule type" value="Genomic_DNA"/>
</dbReference>
<name>A0AAD2HI44_9AGAR</name>
<keyword evidence="3" id="KW-1185">Reference proteome</keyword>
<proteinExistence type="predicted"/>
<accession>A0AAD2HI44</accession>
<evidence type="ECO:0000313" key="2">
    <source>
        <dbReference type="EMBL" id="CAK5276313.1"/>
    </source>
</evidence>
<protein>
    <submittedName>
        <fullName evidence="2">Uncharacterized protein</fullName>
    </submittedName>
</protein>
<sequence>MPRVDPWVDGAFRRWEDQEFYKAGTPSAKIIPATGTADWVGPIVVAAETMLFVVGPEGIVLSAILGLAFAALQPSKLSRYNQNTRENILAAVQDGLRSGDIKKAINDLRDFQEDLKTLQAMTNTMSSDDFRALDTTLDNLSRSTQSGGSLQHAFDTLRDGVQLDGHDHGNELQWLVAAVLCIFQAYWIRCTAYAHMARYHRRQNNFHEYNARLGALRIAYEGCQAHLPDLLKQTEGHIHWARQDRINSISIEFDHFDTAWYDRAFGSADKESVRERVFIKDNKTGQRLEVAGLVGRSGGRDYSDGMGNKSDDNDRELGEFGNLNKPDYIKHLGTRLDRDIQPARSAWNKLQGLFSDFITQNKPATPQFPPVRVGKVRMGIKGRVPVGSHLSYRVIIVNDKGVPITGSSPWSAWFKITSDQTEVAQFLIGDGYAMTDTHRQIWMRVRPPSMPLFQLDNEQGALVDTIYGHGLILWPETSDEGAI</sequence>
<reference evidence="2" key="1">
    <citation type="submission" date="2023-11" db="EMBL/GenBank/DDBJ databases">
        <authorList>
            <person name="De Vega J J."/>
            <person name="De Vega J J."/>
        </authorList>
    </citation>
    <scope>NUCLEOTIDE SEQUENCE</scope>
</reference>
<comment type="caution">
    <text evidence="2">The sequence shown here is derived from an EMBL/GenBank/DDBJ whole genome shotgun (WGS) entry which is preliminary data.</text>
</comment>
<evidence type="ECO:0000313" key="1">
    <source>
        <dbReference type="EMBL" id="CAK5275890.1"/>
    </source>
</evidence>
<gene>
    <name evidence="1" type="ORF">MYCIT1_LOCUS23970</name>
    <name evidence="2" type="ORF">MYCIT1_LOCUS24457</name>
</gene>
<dbReference type="AlphaFoldDB" id="A0AAD2HI44"/>
<organism evidence="2 3">
    <name type="scientific">Mycena citricolor</name>
    <dbReference type="NCBI Taxonomy" id="2018698"/>
    <lineage>
        <taxon>Eukaryota</taxon>
        <taxon>Fungi</taxon>
        <taxon>Dikarya</taxon>
        <taxon>Basidiomycota</taxon>
        <taxon>Agaricomycotina</taxon>
        <taxon>Agaricomycetes</taxon>
        <taxon>Agaricomycetidae</taxon>
        <taxon>Agaricales</taxon>
        <taxon>Marasmiineae</taxon>
        <taxon>Mycenaceae</taxon>
        <taxon>Mycena</taxon>
    </lineage>
</organism>
<evidence type="ECO:0000313" key="3">
    <source>
        <dbReference type="Proteomes" id="UP001295794"/>
    </source>
</evidence>
<dbReference type="EMBL" id="CAVNYO010000405">
    <property type="protein sequence ID" value="CAK5275890.1"/>
    <property type="molecule type" value="Genomic_DNA"/>
</dbReference>